<dbReference type="InterPro" id="IPR013517">
    <property type="entry name" value="FG-GAP"/>
</dbReference>
<dbReference type="RefSeq" id="WP_342300137.1">
    <property type="nucleotide sequence ID" value="NZ_JBCEVZ010000053.1"/>
</dbReference>
<evidence type="ECO:0000256" key="2">
    <source>
        <dbReference type="SAM" id="SignalP"/>
    </source>
</evidence>
<dbReference type="PANTHER" id="PTHR46580">
    <property type="entry name" value="SENSOR KINASE-RELATED"/>
    <property type="match status" value="1"/>
</dbReference>
<dbReference type="Gene3D" id="2.30.30.100">
    <property type="match status" value="4"/>
</dbReference>
<evidence type="ECO:0000313" key="4">
    <source>
        <dbReference type="Proteomes" id="UP001479606"/>
    </source>
</evidence>
<evidence type="ECO:0000313" key="3">
    <source>
        <dbReference type="EMBL" id="MEL5995975.1"/>
    </source>
</evidence>
<dbReference type="EMBL" id="JBCEVZ010000053">
    <property type="protein sequence ID" value="MEL5995975.1"/>
    <property type="molecule type" value="Genomic_DNA"/>
</dbReference>
<name>A0ABU9M148_9BACT</name>
<comment type="caution">
    <text evidence="3">The sequence shown here is derived from an EMBL/GenBank/DDBJ whole genome shotgun (WGS) entry which is preliminary data.</text>
</comment>
<gene>
    <name evidence="3" type="ORF">AAFH49_17300</name>
</gene>
<dbReference type="Gene3D" id="2.130.10.130">
    <property type="entry name" value="Integrin alpha, N-terminal"/>
    <property type="match status" value="1"/>
</dbReference>
<keyword evidence="4" id="KW-1185">Reference proteome</keyword>
<dbReference type="SUPFAM" id="SSF69318">
    <property type="entry name" value="Integrin alpha N-terminal domain"/>
    <property type="match status" value="1"/>
</dbReference>
<dbReference type="Pfam" id="PF13517">
    <property type="entry name" value="FG-GAP_3"/>
    <property type="match status" value="3"/>
</dbReference>
<organism evidence="3 4">
    <name type="scientific">Hymenobacter segetis</name>
    <dbReference type="NCBI Taxonomy" id="2025509"/>
    <lineage>
        <taxon>Bacteria</taxon>
        <taxon>Pseudomonadati</taxon>
        <taxon>Bacteroidota</taxon>
        <taxon>Cytophagia</taxon>
        <taxon>Cytophagales</taxon>
        <taxon>Hymenobacteraceae</taxon>
        <taxon>Hymenobacter</taxon>
    </lineage>
</organism>
<protein>
    <submittedName>
        <fullName evidence="3">VCBS repeat-containing protein</fullName>
    </submittedName>
</protein>
<accession>A0ABU9M148</accession>
<proteinExistence type="predicted"/>
<keyword evidence="1 2" id="KW-0732">Signal</keyword>
<sequence>MNYSFLGPLLLAGLAAQAQAPTFAPVVAYPSGGLSPYGLALADVNGDGRPDVVIANTYNSLLGVLLGNGNGTFQPVVTYATGAGTSPRNVVVADVNGDARPDLVFADIQGVGAVGVLLGNGDGTFQAVARLTSAPGLTVDYVAVGDLNGDGRLDVVTASFMAAANGGAVQVLPGNGNGTFQAARAYACGSAFSLALADVNGDGRLDVLTANFFGDSAGVLLGNGDGSLQAEHSCSTGPNSTPYEVAVADVNADGRPDLLTANYGSDALGVLLGNGNGTFQAVAAYSTGPGSTPAGLAAADLNGDGHLDVVTANFGTDALGVLLGTGTGTFQAPLTFATGSGAGPLASPFNVVAADVNGDGQRDLLAANYTSAAAAVLLQTTPLATRSGLPGARATLAPNPAAEHARLALAGLPPAVVAVQATVLDATGRLVGSYALPVGHGAAQAELPTAAWAPGLYIVQLRALGMGGAVVGQLPAARLSVP</sequence>
<reference evidence="3 4" key="1">
    <citation type="journal article" date="2018" name="Arch. Microbiol.">
        <title>Hymenobacter segetis sp. nov., isolated from soil.</title>
        <authorList>
            <person name="Ten L.N."/>
            <person name="Lim S.J."/>
            <person name="Kim B.O."/>
            <person name="Kang I.K."/>
            <person name="Jung H.Y."/>
        </authorList>
    </citation>
    <scope>NUCLEOTIDE SEQUENCE [LARGE SCALE GENOMIC DNA]</scope>
    <source>
        <strain evidence="3 4">S7-3-11</strain>
    </source>
</reference>
<feature type="signal peptide" evidence="2">
    <location>
        <begin position="1"/>
        <end position="20"/>
    </location>
</feature>
<evidence type="ECO:0000256" key="1">
    <source>
        <dbReference type="ARBA" id="ARBA00022729"/>
    </source>
</evidence>
<dbReference type="InterPro" id="IPR028994">
    <property type="entry name" value="Integrin_alpha_N"/>
</dbReference>
<dbReference type="Proteomes" id="UP001479606">
    <property type="component" value="Unassembled WGS sequence"/>
</dbReference>
<dbReference type="PANTHER" id="PTHR46580:SF2">
    <property type="entry name" value="MAM DOMAIN-CONTAINING PROTEIN"/>
    <property type="match status" value="1"/>
</dbReference>
<feature type="chain" id="PRO_5046985551" evidence="2">
    <location>
        <begin position="21"/>
        <end position="482"/>
    </location>
</feature>